<dbReference type="SUPFAM" id="SSF53187">
    <property type="entry name" value="Zn-dependent exopeptidases"/>
    <property type="match status" value="1"/>
</dbReference>
<dbReference type="CDD" id="cd05644">
    <property type="entry name" value="M28_like"/>
    <property type="match status" value="1"/>
</dbReference>
<dbReference type="InterPro" id="IPR032589">
    <property type="entry name" value="DUF4910"/>
</dbReference>
<dbReference type="EMBL" id="CP034670">
    <property type="protein sequence ID" value="AZR60767.1"/>
    <property type="molecule type" value="Genomic_DNA"/>
</dbReference>
<dbReference type="PIRSF" id="PIRSF015244">
    <property type="entry name" value="UCP015244"/>
    <property type="match status" value="1"/>
</dbReference>
<evidence type="ECO:0000259" key="2">
    <source>
        <dbReference type="Pfam" id="PF16221"/>
    </source>
</evidence>
<dbReference type="InterPro" id="IPR012353">
    <property type="entry name" value="UCP015244"/>
</dbReference>
<evidence type="ECO:0000259" key="1">
    <source>
        <dbReference type="Pfam" id="PF09940"/>
    </source>
</evidence>
<feature type="domain" description="DUF4910" evidence="3">
    <location>
        <begin position="2"/>
        <end position="343"/>
    </location>
</feature>
<dbReference type="Gene3D" id="3.50.30.90">
    <property type="match status" value="1"/>
</dbReference>
<evidence type="ECO:0000259" key="3">
    <source>
        <dbReference type="Pfam" id="PF16254"/>
    </source>
</evidence>
<dbReference type="Proteomes" id="UP000282435">
    <property type="component" value="Chromosome"/>
</dbReference>
<dbReference type="Gene3D" id="1.10.10.10">
    <property type="entry name" value="Winged helix-like DNA-binding domain superfamily/Winged helix DNA-binding domain"/>
    <property type="match status" value="1"/>
</dbReference>
<dbReference type="OrthoDB" id="9765654at2"/>
<dbReference type="AlphaFoldDB" id="A0A3S9SML1"/>
<organism evidence="4 5">
    <name type="scientific">Eikenella corrodens</name>
    <dbReference type="NCBI Taxonomy" id="539"/>
    <lineage>
        <taxon>Bacteria</taxon>
        <taxon>Pseudomonadati</taxon>
        <taxon>Pseudomonadota</taxon>
        <taxon>Betaproteobacteria</taxon>
        <taxon>Neisseriales</taxon>
        <taxon>Neisseriaceae</taxon>
        <taxon>Eikenella</taxon>
    </lineage>
</organism>
<evidence type="ECO:0000313" key="5">
    <source>
        <dbReference type="Proteomes" id="UP000282435"/>
    </source>
</evidence>
<feature type="domain" description="UCP01524 winged helix-turn-helix" evidence="2">
    <location>
        <begin position="349"/>
        <end position="419"/>
    </location>
</feature>
<feature type="domain" description="DUF2172" evidence="1">
    <location>
        <begin position="53"/>
        <end position="144"/>
    </location>
</feature>
<dbReference type="InterPro" id="IPR032622">
    <property type="entry name" value="UCP01524_HTH"/>
</dbReference>
<dbReference type="InterPro" id="IPR036388">
    <property type="entry name" value="WH-like_DNA-bd_sf"/>
</dbReference>
<gene>
    <name evidence="4" type="ORF">ELB75_04070</name>
</gene>
<proteinExistence type="predicted"/>
<dbReference type="Pfam" id="PF09940">
    <property type="entry name" value="DUF2172"/>
    <property type="match status" value="1"/>
</dbReference>
<accession>A0A3S9SML1</accession>
<reference evidence="4 5" key="1">
    <citation type="submission" date="2018-12" db="EMBL/GenBank/DDBJ databases">
        <title>Genome sequencing of Eikenella corrodens KCOM 3110 (= JS217).</title>
        <authorList>
            <person name="Koo J.-K."/>
            <person name="Park S.-N."/>
            <person name="Lim Y.K."/>
        </authorList>
    </citation>
    <scope>NUCLEOTIDE SEQUENCE [LARGE SCALE GENOMIC DNA]</scope>
    <source>
        <strain evidence="4 5">KCOM 3110</strain>
    </source>
</reference>
<evidence type="ECO:0000313" key="4">
    <source>
        <dbReference type="EMBL" id="AZR60767.1"/>
    </source>
</evidence>
<dbReference type="Pfam" id="PF16254">
    <property type="entry name" value="DUF4910"/>
    <property type="match status" value="1"/>
</dbReference>
<protein>
    <submittedName>
        <fullName evidence="4">DUF4910 domain-containing protein</fullName>
    </submittedName>
</protein>
<sequence length="424" mass="48145">MYKWAEELWPITRSITGPGVRETLYYLKGLIPNLDIHSISSGTPVLDWVVPDEWFIDEAYIIEVATGEKIVDFKKNNLHVLGYSEPIDKVITLDELKEHLYTQPDQPDAIPYVTSYYKRRWGFCISQNQKDNLKQGMYHVVIRSDLRRGKLNYAELIIPGHSDKEVLISTYICHPSMANNELSGPVVVTALARWLQSKGNLRYSYRIVFIPETIGSIVYLSMNLDTLKKKVIAGFNVTCVGDDRCYSFLPSRNGNTISDRIGKHVLQHIDKNYKKYSWLDRGSDERQYCAPGIDLPIATIMRSKYGEYPEYHTSLDNLSLISPGGLEGGFTALQTAFNILEKNCYPKMIILGEPQLGKRGLYPTISQKGSASGDVRNMMNIISYCDGNISTLEIAEKLDLPFAIVDEVINKLNQNNLLEIRNID</sequence>
<dbReference type="Pfam" id="PF16221">
    <property type="entry name" value="HTH_47"/>
    <property type="match status" value="1"/>
</dbReference>
<name>A0A3S9SML1_EIKCO</name>
<dbReference type="Gene3D" id="3.40.630.10">
    <property type="entry name" value="Zn peptidases"/>
    <property type="match status" value="1"/>
</dbReference>
<dbReference type="InterPro" id="IPR032610">
    <property type="entry name" value="DUF2172"/>
</dbReference>